<comment type="caution">
    <text evidence="2">The sequence shown here is derived from an EMBL/GenBank/DDBJ whole genome shotgun (WGS) entry which is preliminary data.</text>
</comment>
<accession>A0ABN8WG26</accession>
<keyword evidence="1" id="KW-0732">Signal</keyword>
<dbReference type="RefSeq" id="WP_282024505.1">
    <property type="nucleotide sequence ID" value="NZ_CAMXCH010000004.1"/>
</dbReference>
<feature type="chain" id="PRO_5045705836" description="Lipoprotein" evidence="1">
    <location>
        <begin position="28"/>
        <end position="133"/>
    </location>
</feature>
<sequence>MMIIKRYSCILLLSIFTGLGTNQTAFAQPHLECYAYVTEMVRSSNFPVHEVGKDKINLLIDDDQPSMISAQVVYDVISQPDNPNTSVAIGWIQYDVNKHILWNNSADLNEHRVQLTYNKKYAVGFDQCHKKHR</sequence>
<dbReference type="Proteomes" id="UP001154272">
    <property type="component" value="Unassembled WGS sequence"/>
</dbReference>
<keyword evidence="3" id="KW-1185">Reference proteome</keyword>
<organism evidence="2 3">
    <name type="scientific">Commensalibacter papalotli</name>
    <name type="common">ex Botero et al. 2024</name>
    <dbReference type="NCBI Taxonomy" id="2972766"/>
    <lineage>
        <taxon>Bacteria</taxon>
        <taxon>Pseudomonadati</taxon>
        <taxon>Pseudomonadota</taxon>
        <taxon>Alphaproteobacteria</taxon>
        <taxon>Acetobacterales</taxon>
        <taxon>Acetobacteraceae</taxon>
    </lineage>
</organism>
<evidence type="ECO:0000256" key="1">
    <source>
        <dbReference type="SAM" id="SignalP"/>
    </source>
</evidence>
<proteinExistence type="predicted"/>
<reference evidence="2" key="1">
    <citation type="submission" date="2022-10" db="EMBL/GenBank/DDBJ databases">
        <authorList>
            <person name="Botero Cardona J."/>
        </authorList>
    </citation>
    <scope>NUCLEOTIDE SEQUENCE</scope>
    <source>
        <strain evidence="2">R-83534</strain>
    </source>
</reference>
<protein>
    <recommendedName>
        <fullName evidence="4">Lipoprotein</fullName>
    </recommendedName>
</protein>
<gene>
    <name evidence="2" type="ORF">R83534S58_LOCUS1885</name>
</gene>
<evidence type="ECO:0008006" key="4">
    <source>
        <dbReference type="Google" id="ProtNLM"/>
    </source>
</evidence>
<feature type="signal peptide" evidence="1">
    <location>
        <begin position="1"/>
        <end position="27"/>
    </location>
</feature>
<evidence type="ECO:0000313" key="3">
    <source>
        <dbReference type="Proteomes" id="UP001154272"/>
    </source>
</evidence>
<evidence type="ECO:0000313" key="2">
    <source>
        <dbReference type="EMBL" id="CAI3953956.1"/>
    </source>
</evidence>
<dbReference type="EMBL" id="CAMXCH010000004">
    <property type="protein sequence ID" value="CAI3953956.1"/>
    <property type="molecule type" value="Genomic_DNA"/>
</dbReference>
<name>A0ABN8WG26_9PROT</name>